<reference evidence="2 3" key="1">
    <citation type="journal article" date="2019" name="Commun. Biol.">
        <title>The bagworm genome reveals a unique fibroin gene that provides high tensile strength.</title>
        <authorList>
            <person name="Kono N."/>
            <person name="Nakamura H."/>
            <person name="Ohtoshi R."/>
            <person name="Tomita M."/>
            <person name="Numata K."/>
            <person name="Arakawa K."/>
        </authorList>
    </citation>
    <scope>NUCLEOTIDE SEQUENCE [LARGE SCALE GENOMIC DNA]</scope>
</reference>
<keyword evidence="3" id="KW-1185">Reference proteome</keyword>
<organism evidence="2 3">
    <name type="scientific">Eumeta variegata</name>
    <name type="common">Bagworm moth</name>
    <name type="synonym">Eumeta japonica</name>
    <dbReference type="NCBI Taxonomy" id="151549"/>
    <lineage>
        <taxon>Eukaryota</taxon>
        <taxon>Metazoa</taxon>
        <taxon>Ecdysozoa</taxon>
        <taxon>Arthropoda</taxon>
        <taxon>Hexapoda</taxon>
        <taxon>Insecta</taxon>
        <taxon>Pterygota</taxon>
        <taxon>Neoptera</taxon>
        <taxon>Endopterygota</taxon>
        <taxon>Lepidoptera</taxon>
        <taxon>Glossata</taxon>
        <taxon>Ditrysia</taxon>
        <taxon>Tineoidea</taxon>
        <taxon>Psychidae</taxon>
        <taxon>Oiketicinae</taxon>
        <taxon>Eumeta</taxon>
    </lineage>
</organism>
<feature type="region of interest" description="Disordered" evidence="1">
    <location>
        <begin position="40"/>
        <end position="80"/>
    </location>
</feature>
<sequence length="211" mass="23609">MELGMSWRVWTFHEMTISRCIQATSVTSLNPFTIFQPRLGTSTQNAGQTSNSQISINGSQHYHARQKETRRHGHSEGAGDEVVREGVLGDEVLAAGGAHQHRQVLPGPRPEVPPLDRRDEHQLRPVQLAREHAHALSVRRKPSLDIHRSPNTSPPKGLETKDSPQAVISPPDRTGPRCDLPIGVTTRKLFFPNSYRFYERPAGCHFNLPIL</sequence>
<comment type="caution">
    <text evidence="2">The sequence shown here is derived from an EMBL/GenBank/DDBJ whole genome shotgun (WGS) entry which is preliminary data.</text>
</comment>
<feature type="compositionally biased region" description="Basic residues" evidence="1">
    <location>
        <begin position="62"/>
        <end position="73"/>
    </location>
</feature>
<evidence type="ECO:0000313" key="3">
    <source>
        <dbReference type="Proteomes" id="UP000299102"/>
    </source>
</evidence>
<feature type="compositionally biased region" description="Polar residues" evidence="1">
    <location>
        <begin position="40"/>
        <end position="60"/>
    </location>
</feature>
<protein>
    <submittedName>
        <fullName evidence="2">Uncharacterized protein</fullName>
    </submittedName>
</protein>
<dbReference type="AlphaFoldDB" id="A0A4C1VGJ1"/>
<evidence type="ECO:0000256" key="1">
    <source>
        <dbReference type="SAM" id="MobiDB-lite"/>
    </source>
</evidence>
<dbReference type="EMBL" id="BGZK01000345">
    <property type="protein sequence ID" value="GBP38228.1"/>
    <property type="molecule type" value="Genomic_DNA"/>
</dbReference>
<name>A0A4C1VGJ1_EUMVA</name>
<accession>A0A4C1VGJ1</accession>
<proteinExistence type="predicted"/>
<feature type="region of interest" description="Disordered" evidence="1">
    <location>
        <begin position="134"/>
        <end position="177"/>
    </location>
</feature>
<feature type="region of interest" description="Disordered" evidence="1">
    <location>
        <begin position="97"/>
        <end position="117"/>
    </location>
</feature>
<dbReference type="Proteomes" id="UP000299102">
    <property type="component" value="Unassembled WGS sequence"/>
</dbReference>
<evidence type="ECO:0000313" key="2">
    <source>
        <dbReference type="EMBL" id="GBP38228.1"/>
    </source>
</evidence>
<gene>
    <name evidence="2" type="ORF">EVAR_18107_1</name>
</gene>